<dbReference type="PROSITE" id="PS50949">
    <property type="entry name" value="HTH_GNTR"/>
    <property type="match status" value="1"/>
</dbReference>
<organism evidence="5 6">
    <name type="scientific">Jhaorihella thermophila</name>
    <dbReference type="NCBI Taxonomy" id="488547"/>
    <lineage>
        <taxon>Bacteria</taxon>
        <taxon>Pseudomonadati</taxon>
        <taxon>Pseudomonadota</taxon>
        <taxon>Alphaproteobacteria</taxon>
        <taxon>Rhodobacterales</taxon>
        <taxon>Paracoccaceae</taxon>
        <taxon>Jhaorihella</taxon>
    </lineage>
</organism>
<dbReference type="PANTHER" id="PTHR43537">
    <property type="entry name" value="TRANSCRIPTIONAL REGULATOR, GNTR FAMILY"/>
    <property type="match status" value="1"/>
</dbReference>
<name>A0A1H5YEL8_9RHOB</name>
<dbReference type="SUPFAM" id="SSF46785">
    <property type="entry name" value="Winged helix' DNA-binding domain"/>
    <property type="match status" value="1"/>
</dbReference>
<dbReference type="CDD" id="cd07377">
    <property type="entry name" value="WHTH_GntR"/>
    <property type="match status" value="1"/>
</dbReference>
<dbReference type="SMART" id="SM00895">
    <property type="entry name" value="FCD"/>
    <property type="match status" value="1"/>
</dbReference>
<dbReference type="InterPro" id="IPR011711">
    <property type="entry name" value="GntR_C"/>
</dbReference>
<dbReference type="Pfam" id="PF00392">
    <property type="entry name" value="GntR"/>
    <property type="match status" value="1"/>
</dbReference>
<reference evidence="5 6" key="1">
    <citation type="submission" date="2016-10" db="EMBL/GenBank/DDBJ databases">
        <authorList>
            <person name="de Groot N.N."/>
        </authorList>
    </citation>
    <scope>NUCLEOTIDE SEQUENCE [LARGE SCALE GENOMIC DNA]</scope>
    <source>
        <strain evidence="5 6">DSM 23413</strain>
    </source>
</reference>
<dbReference type="EMBL" id="FNVD01000017">
    <property type="protein sequence ID" value="SEG22192.1"/>
    <property type="molecule type" value="Genomic_DNA"/>
</dbReference>
<gene>
    <name evidence="5" type="ORF">SAMN05421751_11726</name>
</gene>
<evidence type="ECO:0000259" key="4">
    <source>
        <dbReference type="PROSITE" id="PS50949"/>
    </source>
</evidence>
<sequence length="217" mass="23993">MKIQAVDIGRTASAASIIFDALRKAIIEGDLKDGEPLRQDELAKMFNTSRIPVREALTRLEQHGLVRTVRYKGAVVAGLSADEAAEIFDFRALLEGEVIARAVPLMTPSILAEARGYCDAFHDSGDPMEWGDLNRKFHATLYAAANLPYHMKVINSAMDQIDRYLRAQLLLSKGMERANKEHLAILAACEAGESEKARRLTQQHILGAKASLIDHLK</sequence>
<dbReference type="Gene3D" id="1.10.10.10">
    <property type="entry name" value="Winged helix-like DNA-binding domain superfamily/Winged helix DNA-binding domain"/>
    <property type="match status" value="1"/>
</dbReference>
<dbReference type="GO" id="GO:0003677">
    <property type="term" value="F:DNA binding"/>
    <property type="evidence" value="ECO:0007669"/>
    <property type="project" value="UniProtKB-KW"/>
</dbReference>
<evidence type="ECO:0000256" key="1">
    <source>
        <dbReference type="ARBA" id="ARBA00023015"/>
    </source>
</evidence>
<dbReference type="GO" id="GO:0003700">
    <property type="term" value="F:DNA-binding transcription factor activity"/>
    <property type="evidence" value="ECO:0007669"/>
    <property type="project" value="InterPro"/>
</dbReference>
<feature type="domain" description="HTH gntR-type" evidence="4">
    <location>
        <begin position="12"/>
        <end position="79"/>
    </location>
</feature>
<dbReference type="PANTHER" id="PTHR43537:SF41">
    <property type="entry name" value="TRANSCRIPTIONAL REGULATORY PROTEIN"/>
    <property type="match status" value="1"/>
</dbReference>
<keyword evidence="6" id="KW-1185">Reference proteome</keyword>
<protein>
    <submittedName>
        <fullName evidence="5">DNA-binding transcriptional regulator, GntR family</fullName>
    </submittedName>
</protein>
<evidence type="ECO:0000313" key="5">
    <source>
        <dbReference type="EMBL" id="SEG22192.1"/>
    </source>
</evidence>
<dbReference type="InterPro" id="IPR036388">
    <property type="entry name" value="WH-like_DNA-bd_sf"/>
</dbReference>
<evidence type="ECO:0000256" key="3">
    <source>
        <dbReference type="ARBA" id="ARBA00023163"/>
    </source>
</evidence>
<keyword evidence="2 5" id="KW-0238">DNA-binding</keyword>
<dbReference type="InterPro" id="IPR000524">
    <property type="entry name" value="Tscrpt_reg_HTH_GntR"/>
</dbReference>
<keyword evidence="1" id="KW-0805">Transcription regulation</keyword>
<dbReference type="InterPro" id="IPR008920">
    <property type="entry name" value="TF_FadR/GntR_C"/>
</dbReference>
<dbReference type="Proteomes" id="UP000236742">
    <property type="component" value="Unassembled WGS sequence"/>
</dbReference>
<dbReference type="RefSeq" id="WP_104008980.1">
    <property type="nucleotide sequence ID" value="NZ_FNVD01000017.1"/>
</dbReference>
<dbReference type="SMART" id="SM00345">
    <property type="entry name" value="HTH_GNTR"/>
    <property type="match status" value="1"/>
</dbReference>
<dbReference type="Pfam" id="PF07729">
    <property type="entry name" value="FCD"/>
    <property type="match status" value="1"/>
</dbReference>
<dbReference type="Gene3D" id="1.20.120.530">
    <property type="entry name" value="GntR ligand-binding domain-like"/>
    <property type="match status" value="1"/>
</dbReference>
<accession>A0A1H5YEL8</accession>
<dbReference type="SUPFAM" id="SSF48008">
    <property type="entry name" value="GntR ligand-binding domain-like"/>
    <property type="match status" value="1"/>
</dbReference>
<proteinExistence type="predicted"/>
<dbReference type="OrthoDB" id="7834120at2"/>
<keyword evidence="3" id="KW-0804">Transcription</keyword>
<evidence type="ECO:0000256" key="2">
    <source>
        <dbReference type="ARBA" id="ARBA00023125"/>
    </source>
</evidence>
<dbReference type="InterPro" id="IPR036390">
    <property type="entry name" value="WH_DNA-bd_sf"/>
</dbReference>
<evidence type="ECO:0000313" key="6">
    <source>
        <dbReference type="Proteomes" id="UP000236742"/>
    </source>
</evidence>
<dbReference type="AlphaFoldDB" id="A0A1H5YEL8"/>